<sequence>MTGLLKSLPPKDAPEFEEKKNEFVARVTAEYTTKPEFWLMVYEDIRSSFLPVLQKKSH</sequence>
<protein>
    <submittedName>
        <fullName evidence="1">Uncharacterized protein</fullName>
    </submittedName>
</protein>
<dbReference type="RefSeq" id="WP_381536500.1">
    <property type="nucleotide sequence ID" value="NZ_JBHUGI010000015.1"/>
</dbReference>
<accession>A0ABW4SE28</accession>
<proteinExistence type="predicted"/>
<comment type="caution">
    <text evidence="1">The sequence shown here is derived from an EMBL/GenBank/DDBJ whole genome shotgun (WGS) entry which is preliminary data.</text>
</comment>
<gene>
    <name evidence="1" type="ORF">ACFSFY_06740</name>
</gene>
<evidence type="ECO:0000313" key="2">
    <source>
        <dbReference type="Proteomes" id="UP001597218"/>
    </source>
</evidence>
<reference evidence="2" key="1">
    <citation type="journal article" date="2019" name="Int. J. Syst. Evol. Microbiol.">
        <title>The Global Catalogue of Microorganisms (GCM) 10K type strain sequencing project: providing services to taxonomists for standard genome sequencing and annotation.</title>
        <authorList>
            <consortium name="The Broad Institute Genomics Platform"/>
            <consortium name="The Broad Institute Genome Sequencing Center for Infectious Disease"/>
            <person name="Wu L."/>
            <person name="Ma J."/>
        </authorList>
    </citation>
    <scope>NUCLEOTIDE SEQUENCE [LARGE SCALE GENOMIC DNA]</scope>
    <source>
        <strain evidence="2">CGMCC 4.7177</strain>
    </source>
</reference>
<name>A0ABW4SE28_9BACL</name>
<organism evidence="1 2">
    <name type="scientific">Sporosarcina siberiensis</name>
    <dbReference type="NCBI Taxonomy" id="1365606"/>
    <lineage>
        <taxon>Bacteria</taxon>
        <taxon>Bacillati</taxon>
        <taxon>Bacillota</taxon>
        <taxon>Bacilli</taxon>
        <taxon>Bacillales</taxon>
        <taxon>Caryophanaceae</taxon>
        <taxon>Sporosarcina</taxon>
    </lineage>
</organism>
<keyword evidence="2" id="KW-1185">Reference proteome</keyword>
<evidence type="ECO:0000313" key="1">
    <source>
        <dbReference type="EMBL" id="MFD1927757.1"/>
    </source>
</evidence>
<dbReference type="Proteomes" id="UP001597218">
    <property type="component" value="Unassembled WGS sequence"/>
</dbReference>
<dbReference type="EMBL" id="JBHUGI010000015">
    <property type="protein sequence ID" value="MFD1927757.1"/>
    <property type="molecule type" value="Genomic_DNA"/>
</dbReference>